<dbReference type="GO" id="GO:1990757">
    <property type="term" value="F:ubiquitin ligase activator activity"/>
    <property type="evidence" value="ECO:0007669"/>
    <property type="project" value="TreeGrafter"/>
</dbReference>
<comment type="caution">
    <text evidence="11">The sequence shown here is derived from an EMBL/GenBank/DDBJ whole genome shotgun (WGS) entry which is preliminary data.</text>
</comment>
<dbReference type="PROSITE" id="PS00678">
    <property type="entry name" value="WD_REPEATS_1"/>
    <property type="match status" value="1"/>
</dbReference>
<keyword evidence="1 7" id="KW-0853">WD repeat</keyword>
<evidence type="ECO:0000256" key="6">
    <source>
        <dbReference type="ARBA" id="ARBA00023425"/>
    </source>
</evidence>
<keyword evidence="8" id="KW-0472">Membrane</keyword>
<keyword evidence="2" id="KW-0132">Cell division</keyword>
<dbReference type="InterPro" id="IPR024977">
    <property type="entry name" value="Apc4-like_WD40_dom"/>
</dbReference>
<keyword evidence="8" id="KW-0812">Transmembrane</keyword>
<evidence type="ECO:0000256" key="5">
    <source>
        <dbReference type="ARBA" id="ARBA00023306"/>
    </source>
</evidence>
<dbReference type="InterPro" id="IPR033010">
    <property type="entry name" value="Cdc20/Fizzy"/>
</dbReference>
<evidence type="ECO:0000256" key="9">
    <source>
        <dbReference type="SAM" id="SignalP"/>
    </source>
</evidence>
<keyword evidence="3" id="KW-0677">Repeat</keyword>
<evidence type="ECO:0000259" key="10">
    <source>
        <dbReference type="Pfam" id="PF12894"/>
    </source>
</evidence>
<proteinExistence type="predicted"/>
<protein>
    <recommendedName>
        <fullName evidence="10">Anaphase-promoting complex subunit 4-like WD40 domain-containing protein</fullName>
    </recommendedName>
</protein>
<dbReference type="AlphaFoldDB" id="A0A9D3WBV5"/>
<dbReference type="PROSITE" id="PS50082">
    <property type="entry name" value="WD_REPEATS_2"/>
    <property type="match status" value="2"/>
</dbReference>
<dbReference type="GO" id="GO:0010997">
    <property type="term" value="F:anaphase-promoting complex binding"/>
    <property type="evidence" value="ECO:0007669"/>
    <property type="project" value="InterPro"/>
</dbReference>
<accession>A0A9D3WBV5</accession>
<feature type="repeat" description="WD" evidence="7">
    <location>
        <begin position="98"/>
        <end position="139"/>
    </location>
</feature>
<dbReference type="SUPFAM" id="SSF50978">
    <property type="entry name" value="WD40 repeat-like"/>
    <property type="match status" value="1"/>
</dbReference>
<dbReference type="GO" id="GO:0031145">
    <property type="term" value="P:anaphase-promoting complex-dependent catabolic process"/>
    <property type="evidence" value="ECO:0007669"/>
    <property type="project" value="TreeGrafter"/>
</dbReference>
<feature type="repeat" description="WD" evidence="7">
    <location>
        <begin position="182"/>
        <end position="223"/>
    </location>
</feature>
<dbReference type="GO" id="GO:1905786">
    <property type="term" value="P:positive regulation of anaphase-promoting complex-dependent catabolic process"/>
    <property type="evidence" value="ECO:0007669"/>
    <property type="project" value="TreeGrafter"/>
</dbReference>
<dbReference type="PANTHER" id="PTHR19918:SF8">
    <property type="entry name" value="FI02843P"/>
    <property type="match status" value="1"/>
</dbReference>
<dbReference type="Gene3D" id="2.130.10.10">
    <property type="entry name" value="YVTN repeat-like/Quinoprotein amine dehydrogenase"/>
    <property type="match status" value="1"/>
</dbReference>
<feature type="signal peptide" evidence="9">
    <location>
        <begin position="1"/>
        <end position="22"/>
    </location>
</feature>
<evidence type="ECO:0000256" key="7">
    <source>
        <dbReference type="PROSITE-ProRule" id="PRU00221"/>
    </source>
</evidence>
<evidence type="ECO:0000256" key="4">
    <source>
        <dbReference type="ARBA" id="ARBA00022776"/>
    </source>
</evidence>
<dbReference type="Proteomes" id="UP000828251">
    <property type="component" value="Unassembled WGS sequence"/>
</dbReference>
<evidence type="ECO:0000313" key="11">
    <source>
        <dbReference type="EMBL" id="KAH1121227.1"/>
    </source>
</evidence>
<comment type="function">
    <text evidence="6">Component of the anaphase promoting complex/cyclosome (APC/C), a cell cycle-regulated E3 ubiquitin-protein ligase complex that controls progression through mitosis and the G1 phase of the cell cycle.</text>
</comment>
<keyword evidence="4" id="KW-0498">Mitosis</keyword>
<dbReference type="InterPro" id="IPR036322">
    <property type="entry name" value="WD40_repeat_dom_sf"/>
</dbReference>
<dbReference type="SMART" id="SM00320">
    <property type="entry name" value="WD40"/>
    <property type="match status" value="3"/>
</dbReference>
<dbReference type="EMBL" id="JAIQCV010000002">
    <property type="protein sequence ID" value="KAH1121227.1"/>
    <property type="molecule type" value="Genomic_DNA"/>
</dbReference>
<keyword evidence="9" id="KW-0732">Signal</keyword>
<dbReference type="PANTHER" id="PTHR19918">
    <property type="entry name" value="CELL DIVISION CYCLE 20 CDC20 FIZZY -RELATED"/>
    <property type="match status" value="1"/>
</dbReference>
<gene>
    <name evidence="11" type="ORF">J1N35_004387</name>
</gene>
<dbReference type="InterPro" id="IPR015943">
    <property type="entry name" value="WD40/YVTN_repeat-like_dom_sf"/>
</dbReference>
<dbReference type="InterPro" id="IPR001680">
    <property type="entry name" value="WD40_rpt"/>
</dbReference>
<evidence type="ECO:0000256" key="2">
    <source>
        <dbReference type="ARBA" id="ARBA00022618"/>
    </source>
</evidence>
<feature type="transmembrane region" description="Helical" evidence="8">
    <location>
        <begin position="58"/>
        <end position="85"/>
    </location>
</feature>
<dbReference type="PROSITE" id="PS50294">
    <property type="entry name" value="WD_REPEATS_REGION"/>
    <property type="match status" value="1"/>
</dbReference>
<keyword evidence="8" id="KW-1133">Transmembrane helix</keyword>
<dbReference type="Pfam" id="PF12894">
    <property type="entry name" value="ANAPC4_WD40"/>
    <property type="match status" value="1"/>
</dbReference>
<dbReference type="GO" id="GO:0051301">
    <property type="term" value="P:cell division"/>
    <property type="evidence" value="ECO:0007669"/>
    <property type="project" value="UniProtKB-KW"/>
</dbReference>
<reference evidence="11 12" key="1">
    <citation type="journal article" date="2021" name="Plant Biotechnol. J.">
        <title>Multi-omics assisted identification of the key and species-specific regulatory components of drought-tolerant mechanisms in Gossypium stocksii.</title>
        <authorList>
            <person name="Yu D."/>
            <person name="Ke L."/>
            <person name="Zhang D."/>
            <person name="Wu Y."/>
            <person name="Sun Y."/>
            <person name="Mei J."/>
            <person name="Sun J."/>
            <person name="Sun Y."/>
        </authorList>
    </citation>
    <scope>NUCLEOTIDE SEQUENCE [LARGE SCALE GENOMIC DNA]</scope>
    <source>
        <strain evidence="12">cv. E1</strain>
        <tissue evidence="11">Leaf</tissue>
    </source>
</reference>
<sequence>MMKVKCLIVLFLFLVLQDGCIVCPATDSTFDLWTRVIKEWYPKNSVLRALTPTLKALYWIWLVLVQSLCCSNVLAIALGNTVYLWDASNSSTSELVTIDDDNGPVTSVSWALDGWHIAISLNNSEVRLWDSVSIRQLHTLRGCHRSRVGSMAWNSHILTTGGIDGMIVNNDVRIRSHVVKTYRGHRQEVCRLKWSASGQQLASGGHDNLVHIWDMSKASSNSPTQ</sequence>
<keyword evidence="12" id="KW-1185">Reference proteome</keyword>
<dbReference type="Pfam" id="PF00400">
    <property type="entry name" value="WD40"/>
    <property type="match status" value="1"/>
</dbReference>
<dbReference type="InterPro" id="IPR019775">
    <property type="entry name" value="WD40_repeat_CS"/>
</dbReference>
<name>A0A9D3WBV5_9ROSI</name>
<dbReference type="OrthoDB" id="10263272at2759"/>
<evidence type="ECO:0000256" key="8">
    <source>
        <dbReference type="SAM" id="Phobius"/>
    </source>
</evidence>
<evidence type="ECO:0000313" key="12">
    <source>
        <dbReference type="Proteomes" id="UP000828251"/>
    </source>
</evidence>
<organism evidence="11 12">
    <name type="scientific">Gossypium stocksii</name>
    <dbReference type="NCBI Taxonomy" id="47602"/>
    <lineage>
        <taxon>Eukaryota</taxon>
        <taxon>Viridiplantae</taxon>
        <taxon>Streptophyta</taxon>
        <taxon>Embryophyta</taxon>
        <taxon>Tracheophyta</taxon>
        <taxon>Spermatophyta</taxon>
        <taxon>Magnoliopsida</taxon>
        <taxon>eudicotyledons</taxon>
        <taxon>Gunneridae</taxon>
        <taxon>Pentapetalae</taxon>
        <taxon>rosids</taxon>
        <taxon>malvids</taxon>
        <taxon>Malvales</taxon>
        <taxon>Malvaceae</taxon>
        <taxon>Malvoideae</taxon>
        <taxon>Gossypium</taxon>
    </lineage>
</organism>
<dbReference type="GO" id="GO:0005680">
    <property type="term" value="C:anaphase-promoting complex"/>
    <property type="evidence" value="ECO:0007669"/>
    <property type="project" value="TreeGrafter"/>
</dbReference>
<evidence type="ECO:0000256" key="1">
    <source>
        <dbReference type="ARBA" id="ARBA00022574"/>
    </source>
</evidence>
<evidence type="ECO:0000256" key="3">
    <source>
        <dbReference type="ARBA" id="ARBA00022737"/>
    </source>
</evidence>
<feature type="domain" description="Anaphase-promoting complex subunit 4-like WD40" evidence="10">
    <location>
        <begin position="96"/>
        <end position="155"/>
    </location>
</feature>
<feature type="chain" id="PRO_5039461497" description="Anaphase-promoting complex subunit 4-like WD40 domain-containing protein" evidence="9">
    <location>
        <begin position="23"/>
        <end position="225"/>
    </location>
</feature>
<keyword evidence="5" id="KW-0131">Cell cycle</keyword>